<dbReference type="FunFam" id="3.40.50.720:FF:000084">
    <property type="entry name" value="Short-chain dehydrogenase reductase"/>
    <property type="match status" value="1"/>
</dbReference>
<dbReference type="SUPFAM" id="SSF51735">
    <property type="entry name" value="NAD(P)-binding Rossmann-fold domains"/>
    <property type="match status" value="1"/>
</dbReference>
<name>A0A147H380_9BURK</name>
<comment type="similarity">
    <text evidence="1">Belongs to the short-chain dehydrogenases/reductases (SDR) family.</text>
</comment>
<proteinExistence type="inferred from homology"/>
<dbReference type="PRINTS" id="PR00080">
    <property type="entry name" value="SDRFAMILY"/>
</dbReference>
<dbReference type="Gene3D" id="3.40.50.720">
    <property type="entry name" value="NAD(P)-binding Rossmann-like Domain"/>
    <property type="match status" value="1"/>
</dbReference>
<evidence type="ECO:0000313" key="4">
    <source>
        <dbReference type="Proteomes" id="UP000072741"/>
    </source>
</evidence>
<comment type="caution">
    <text evidence="3">The sequence shown here is derived from an EMBL/GenBank/DDBJ whole genome shotgun (WGS) entry which is preliminary data.</text>
</comment>
<dbReference type="InterPro" id="IPR036291">
    <property type="entry name" value="NAD(P)-bd_dom_sf"/>
</dbReference>
<dbReference type="AlphaFoldDB" id="A0A147H380"/>
<evidence type="ECO:0000256" key="2">
    <source>
        <dbReference type="ARBA" id="ARBA00023002"/>
    </source>
</evidence>
<evidence type="ECO:0000313" key="3">
    <source>
        <dbReference type="EMBL" id="KTT24119.1"/>
    </source>
</evidence>
<protein>
    <submittedName>
        <fullName evidence="3">Short-chain dehydrogenase</fullName>
    </submittedName>
</protein>
<dbReference type="Proteomes" id="UP000072741">
    <property type="component" value="Unassembled WGS sequence"/>
</dbReference>
<dbReference type="GO" id="GO:0016616">
    <property type="term" value="F:oxidoreductase activity, acting on the CH-OH group of donors, NAD or NADP as acceptor"/>
    <property type="evidence" value="ECO:0007669"/>
    <property type="project" value="TreeGrafter"/>
</dbReference>
<keyword evidence="4" id="KW-1185">Reference proteome</keyword>
<dbReference type="OrthoDB" id="9806974at2"/>
<organism evidence="3 4">
    <name type="scientific">Pseudacidovorax intermedius</name>
    <dbReference type="NCBI Taxonomy" id="433924"/>
    <lineage>
        <taxon>Bacteria</taxon>
        <taxon>Pseudomonadati</taxon>
        <taxon>Pseudomonadota</taxon>
        <taxon>Betaproteobacteria</taxon>
        <taxon>Burkholderiales</taxon>
        <taxon>Comamonadaceae</taxon>
        <taxon>Pseudacidovorax</taxon>
    </lineage>
</organism>
<dbReference type="PANTHER" id="PTHR42760">
    <property type="entry name" value="SHORT-CHAIN DEHYDROGENASES/REDUCTASES FAMILY MEMBER"/>
    <property type="match status" value="1"/>
</dbReference>
<gene>
    <name evidence="3" type="ORF">NS331_06630</name>
</gene>
<sequence length="262" mass="26027">MSAAPAAVPSIAAAPVLAGRVALVTGAAQGLGLAIARALGEAGARLVLADAQPAVQAVAAAFTADGLPASAVVADVATEDGWQRMLQAGCAAHGFIDVLVNNAARTPTAGPWDIAMAEWDEVMAVNLRGCFLGCRTLGAHMRARGQGGRILNLGSLAGQQASAATGLHYAASKAGILALTRGFATELAPDRITVNALAPAAIRSPALDGLPAARQAALRAAIPLGRFGEPAEVAGAAVFLASDAGAFITGATLDVNGGRLMR</sequence>
<keyword evidence="2" id="KW-0560">Oxidoreductase</keyword>
<reference evidence="3 4" key="1">
    <citation type="journal article" date="2016" name="Front. Microbiol.">
        <title>Genomic Resource of Rice Seed Associated Bacteria.</title>
        <authorList>
            <person name="Midha S."/>
            <person name="Bansal K."/>
            <person name="Sharma S."/>
            <person name="Kumar N."/>
            <person name="Patil P.P."/>
            <person name="Chaudhry V."/>
            <person name="Patil P.B."/>
        </authorList>
    </citation>
    <scope>NUCLEOTIDE SEQUENCE [LARGE SCALE GENOMIC DNA]</scope>
    <source>
        <strain evidence="3 4">NS331</strain>
    </source>
</reference>
<dbReference type="InterPro" id="IPR020904">
    <property type="entry name" value="Sc_DH/Rdtase_CS"/>
</dbReference>
<evidence type="ECO:0000256" key="1">
    <source>
        <dbReference type="ARBA" id="ARBA00006484"/>
    </source>
</evidence>
<dbReference type="RefSeq" id="WP_058641215.1">
    <property type="nucleotide sequence ID" value="NZ_LDSL01000043.1"/>
</dbReference>
<dbReference type="PROSITE" id="PS00061">
    <property type="entry name" value="ADH_SHORT"/>
    <property type="match status" value="1"/>
</dbReference>
<dbReference type="InterPro" id="IPR002347">
    <property type="entry name" value="SDR_fam"/>
</dbReference>
<dbReference type="PRINTS" id="PR00081">
    <property type="entry name" value="GDHRDH"/>
</dbReference>
<accession>A0A147H380</accession>
<dbReference type="EMBL" id="LDSL01000043">
    <property type="protein sequence ID" value="KTT24119.1"/>
    <property type="molecule type" value="Genomic_DNA"/>
</dbReference>
<dbReference type="Pfam" id="PF13561">
    <property type="entry name" value="adh_short_C2"/>
    <property type="match status" value="1"/>
</dbReference>
<dbReference type="PANTHER" id="PTHR42760:SF133">
    <property type="entry name" value="3-OXOACYL-[ACYL-CARRIER-PROTEIN] REDUCTASE"/>
    <property type="match status" value="1"/>
</dbReference>
<dbReference type="CDD" id="cd05233">
    <property type="entry name" value="SDR_c"/>
    <property type="match status" value="1"/>
</dbReference>
<dbReference type="PATRIC" id="fig|433924.3.peg.3266"/>